<feature type="compositionally biased region" description="Polar residues" evidence="3">
    <location>
        <begin position="169"/>
        <end position="190"/>
    </location>
</feature>
<keyword evidence="2" id="KW-0106">Calcium</keyword>
<dbReference type="SUPFAM" id="SSF47473">
    <property type="entry name" value="EF-hand"/>
    <property type="match status" value="1"/>
</dbReference>
<evidence type="ECO:0000259" key="4">
    <source>
        <dbReference type="PROSITE" id="PS50222"/>
    </source>
</evidence>
<reference evidence="5 6" key="1">
    <citation type="journal article" date="2019" name="Sci. Rep.">
        <title>Comparative genomics of chytrid fungi reveal insights into the obligate biotrophic and pathogenic lifestyle of Synchytrium endobioticum.</title>
        <authorList>
            <person name="van de Vossenberg B.T.L.H."/>
            <person name="Warris S."/>
            <person name="Nguyen H.D.T."/>
            <person name="van Gent-Pelzer M.P.E."/>
            <person name="Joly D.L."/>
            <person name="van de Geest H.C."/>
            <person name="Bonants P.J.M."/>
            <person name="Smith D.S."/>
            <person name="Levesque C.A."/>
            <person name="van der Lee T.A.J."/>
        </authorList>
    </citation>
    <scope>NUCLEOTIDE SEQUENCE [LARGE SCALE GENOMIC DNA]</scope>
    <source>
        <strain evidence="5 6">CBS 675.73</strain>
    </source>
</reference>
<dbReference type="STRING" id="246404.A0A507EVQ4"/>
<keyword evidence="6" id="KW-1185">Reference proteome</keyword>
<evidence type="ECO:0000256" key="3">
    <source>
        <dbReference type="SAM" id="MobiDB-lite"/>
    </source>
</evidence>
<feature type="region of interest" description="Disordered" evidence="3">
    <location>
        <begin position="156"/>
        <end position="293"/>
    </location>
</feature>
<dbReference type="InterPro" id="IPR002048">
    <property type="entry name" value="EF_hand_dom"/>
</dbReference>
<comment type="caution">
    <text evidence="5">The sequence shown here is derived from an EMBL/GenBank/DDBJ whole genome shotgun (WGS) entry which is preliminary data.</text>
</comment>
<accession>A0A507EVQ4</accession>
<dbReference type="Pfam" id="PF13499">
    <property type="entry name" value="EF-hand_7"/>
    <property type="match status" value="1"/>
</dbReference>
<dbReference type="Proteomes" id="UP000320333">
    <property type="component" value="Unassembled WGS sequence"/>
</dbReference>
<organism evidence="5 6">
    <name type="scientific">Chytriomyces confervae</name>
    <dbReference type="NCBI Taxonomy" id="246404"/>
    <lineage>
        <taxon>Eukaryota</taxon>
        <taxon>Fungi</taxon>
        <taxon>Fungi incertae sedis</taxon>
        <taxon>Chytridiomycota</taxon>
        <taxon>Chytridiomycota incertae sedis</taxon>
        <taxon>Chytridiomycetes</taxon>
        <taxon>Chytridiales</taxon>
        <taxon>Chytriomycetaceae</taxon>
        <taxon>Chytriomyces</taxon>
    </lineage>
</organism>
<dbReference type="PROSITE" id="PS50222">
    <property type="entry name" value="EF_HAND_2"/>
    <property type="match status" value="4"/>
</dbReference>
<feature type="domain" description="EF-hand" evidence="4">
    <location>
        <begin position="81"/>
        <end position="116"/>
    </location>
</feature>
<protein>
    <recommendedName>
        <fullName evidence="4">EF-hand domain-containing protein</fullName>
    </recommendedName>
</protein>
<dbReference type="PANTHER" id="PTHR23050">
    <property type="entry name" value="CALCIUM BINDING PROTEIN"/>
    <property type="match status" value="1"/>
</dbReference>
<feature type="compositionally biased region" description="Polar residues" evidence="3">
    <location>
        <begin position="310"/>
        <end position="341"/>
    </location>
</feature>
<dbReference type="SMART" id="SM00054">
    <property type="entry name" value="EFh"/>
    <property type="match status" value="4"/>
</dbReference>
<dbReference type="Gene3D" id="1.10.238.10">
    <property type="entry name" value="EF-hand"/>
    <property type="match status" value="2"/>
</dbReference>
<dbReference type="PROSITE" id="PS00018">
    <property type="entry name" value="EF_HAND_1"/>
    <property type="match status" value="3"/>
</dbReference>
<dbReference type="InterPro" id="IPR011992">
    <property type="entry name" value="EF-hand-dom_pair"/>
</dbReference>
<feature type="region of interest" description="Disordered" evidence="3">
    <location>
        <begin position="306"/>
        <end position="347"/>
    </location>
</feature>
<keyword evidence="1" id="KW-0677">Repeat</keyword>
<feature type="domain" description="EF-hand" evidence="4">
    <location>
        <begin position="119"/>
        <end position="154"/>
    </location>
</feature>
<name>A0A507EVQ4_9FUNG</name>
<evidence type="ECO:0000256" key="2">
    <source>
        <dbReference type="ARBA" id="ARBA00022837"/>
    </source>
</evidence>
<feature type="domain" description="EF-hand" evidence="4">
    <location>
        <begin position="1"/>
        <end position="34"/>
    </location>
</feature>
<proteinExistence type="predicted"/>
<dbReference type="CDD" id="cd00051">
    <property type="entry name" value="EFh"/>
    <property type="match status" value="1"/>
</dbReference>
<sequence length="347" mass="38577">MDSVRSTFAQYDRNGDGSISIDEFKNLCYEMGYHLKPEELMMDLRILDLDGSGAITYDEFIAWWKREDRFKMLQIDARTMTRLKVYVDTFKKYDRDASGGIDIREFKNLYMDLMKRKIIVKKSLVAAMQELDGNRDGCISFNEYVVWSLNHCELETQSAKNPPRPIEAEQSSQRRLSATPSRPTSANSAAGSVGVFRSPSQKKTETTAAPKSTSLSRAGSRSSVTKQGSQALSRSDSKSRISQSEVPAQKQNSSASLSRSNSKHEFATKSDKRGEGHSPSTLRKNEPLSYMAASLKQSSALSAAMSNANFQKSSPRQSSTAISSTMQQPSRPTNVSRSASRSELPIK</sequence>
<dbReference type="EMBL" id="QEAP01000400">
    <property type="protein sequence ID" value="TPX67427.1"/>
    <property type="molecule type" value="Genomic_DNA"/>
</dbReference>
<evidence type="ECO:0000256" key="1">
    <source>
        <dbReference type="ARBA" id="ARBA00022737"/>
    </source>
</evidence>
<feature type="domain" description="EF-hand" evidence="4">
    <location>
        <begin position="35"/>
        <end position="70"/>
    </location>
</feature>
<dbReference type="Pfam" id="PF13202">
    <property type="entry name" value="EF-hand_5"/>
    <property type="match status" value="2"/>
</dbReference>
<dbReference type="InterPro" id="IPR018247">
    <property type="entry name" value="EF_Hand_1_Ca_BS"/>
</dbReference>
<feature type="compositionally biased region" description="Low complexity" evidence="3">
    <location>
        <begin position="212"/>
        <end position="223"/>
    </location>
</feature>
<evidence type="ECO:0000313" key="6">
    <source>
        <dbReference type="Proteomes" id="UP000320333"/>
    </source>
</evidence>
<dbReference type="GO" id="GO:0005509">
    <property type="term" value="F:calcium ion binding"/>
    <property type="evidence" value="ECO:0007669"/>
    <property type="project" value="InterPro"/>
</dbReference>
<evidence type="ECO:0000313" key="5">
    <source>
        <dbReference type="EMBL" id="TPX67427.1"/>
    </source>
</evidence>
<dbReference type="AlphaFoldDB" id="A0A507EVQ4"/>
<gene>
    <name evidence="5" type="ORF">CcCBS67573_g07520</name>
</gene>
<feature type="compositionally biased region" description="Basic and acidic residues" evidence="3">
    <location>
        <begin position="262"/>
        <end position="276"/>
    </location>
</feature>
<feature type="compositionally biased region" description="Polar residues" evidence="3">
    <location>
        <begin position="198"/>
        <end position="211"/>
    </location>
</feature>
<dbReference type="OrthoDB" id="26525at2759"/>
<dbReference type="InterPro" id="IPR050145">
    <property type="entry name" value="Centrin_CML-like"/>
</dbReference>